<gene>
    <name evidence="1" type="ORF">FEV09_23490</name>
</gene>
<comment type="caution">
    <text evidence="1">The sequence shown here is derived from an EMBL/GenBank/DDBJ whole genome shotgun (WGS) entry which is preliminary data.</text>
</comment>
<evidence type="ECO:0000313" key="2">
    <source>
        <dbReference type="Proteomes" id="UP001152872"/>
    </source>
</evidence>
<dbReference type="AlphaFoldDB" id="A0A9X4RNN4"/>
<reference evidence="1" key="1">
    <citation type="submission" date="2019-05" db="EMBL/GenBank/DDBJ databases">
        <title>Whole genome sequencing of Pseudanabaena catenata USMAC16.</title>
        <authorList>
            <person name="Khan Z."/>
            <person name="Omar W.M."/>
            <person name="Convey P."/>
            <person name="Merican F."/>
            <person name="Najimudin N."/>
        </authorList>
    </citation>
    <scope>NUCLEOTIDE SEQUENCE</scope>
    <source>
        <strain evidence="1">USMAC16</strain>
    </source>
</reference>
<protein>
    <recommendedName>
        <fullName evidence="3">ISXO2-like transposase domain-containing protein</fullName>
    </recommendedName>
</protein>
<dbReference type="Proteomes" id="UP001152872">
    <property type="component" value="Unassembled WGS sequence"/>
</dbReference>
<proteinExistence type="predicted"/>
<organism evidence="1 2">
    <name type="scientific">Pseudanabaena catenata USMAC16</name>
    <dbReference type="NCBI Taxonomy" id="1855837"/>
    <lineage>
        <taxon>Bacteria</taxon>
        <taxon>Bacillati</taxon>
        <taxon>Cyanobacteriota</taxon>
        <taxon>Cyanophyceae</taxon>
        <taxon>Pseudanabaenales</taxon>
        <taxon>Pseudanabaenaceae</taxon>
        <taxon>Pseudanabaena</taxon>
    </lineage>
</organism>
<dbReference type="RefSeq" id="WP_009629733.1">
    <property type="nucleotide sequence ID" value="NZ_VBTY01000392.1"/>
</dbReference>
<accession>A0A9X4RNN4</accession>
<name>A0A9X4RNN4_9CYAN</name>
<dbReference type="EMBL" id="VBTY01000392">
    <property type="protein sequence ID" value="MDG3497489.1"/>
    <property type="molecule type" value="Genomic_DNA"/>
</dbReference>
<evidence type="ECO:0000313" key="1">
    <source>
        <dbReference type="EMBL" id="MDG3497489.1"/>
    </source>
</evidence>
<keyword evidence="2" id="KW-1185">Reference proteome</keyword>
<evidence type="ECO:0008006" key="3">
    <source>
        <dbReference type="Google" id="ProtNLM"/>
    </source>
</evidence>
<sequence>MFDSLHSQREYARDEDQDGFCEVHCNTMEGIWVGLRNFLRPFRGIHKKYLYLYVAMFEWAYNLRWIDFDFLRRLLFPPSTYLPT</sequence>